<reference evidence="1" key="1">
    <citation type="journal article" date="2023" name="Mol. Phylogenet. Evol.">
        <title>Genome-scale phylogeny and comparative genomics of the fungal order Sordariales.</title>
        <authorList>
            <person name="Hensen N."/>
            <person name="Bonometti L."/>
            <person name="Westerberg I."/>
            <person name="Brannstrom I.O."/>
            <person name="Guillou S."/>
            <person name="Cros-Aarteil S."/>
            <person name="Calhoun S."/>
            <person name="Haridas S."/>
            <person name="Kuo A."/>
            <person name="Mondo S."/>
            <person name="Pangilinan J."/>
            <person name="Riley R."/>
            <person name="LaButti K."/>
            <person name="Andreopoulos B."/>
            <person name="Lipzen A."/>
            <person name="Chen C."/>
            <person name="Yan M."/>
            <person name="Daum C."/>
            <person name="Ng V."/>
            <person name="Clum A."/>
            <person name="Steindorff A."/>
            <person name="Ohm R.A."/>
            <person name="Martin F."/>
            <person name="Silar P."/>
            <person name="Natvig D.O."/>
            <person name="Lalanne C."/>
            <person name="Gautier V."/>
            <person name="Ament-Velasquez S.L."/>
            <person name="Kruys A."/>
            <person name="Hutchinson M.I."/>
            <person name="Powell A.J."/>
            <person name="Barry K."/>
            <person name="Miller A.N."/>
            <person name="Grigoriev I.V."/>
            <person name="Debuchy R."/>
            <person name="Gladieux P."/>
            <person name="Hiltunen Thoren M."/>
            <person name="Johannesson H."/>
        </authorList>
    </citation>
    <scope>NUCLEOTIDE SEQUENCE</scope>
    <source>
        <strain evidence="1">PSN324</strain>
    </source>
</reference>
<dbReference type="SUPFAM" id="SSF52047">
    <property type="entry name" value="RNI-like"/>
    <property type="match status" value="1"/>
</dbReference>
<dbReference type="Gene3D" id="3.80.10.10">
    <property type="entry name" value="Ribonuclease Inhibitor"/>
    <property type="match status" value="1"/>
</dbReference>
<comment type="caution">
    <text evidence="1">The sequence shown here is derived from an EMBL/GenBank/DDBJ whole genome shotgun (WGS) entry which is preliminary data.</text>
</comment>
<reference evidence="1" key="2">
    <citation type="submission" date="2023-06" db="EMBL/GenBank/DDBJ databases">
        <authorList>
            <consortium name="Lawrence Berkeley National Laboratory"/>
            <person name="Mondo S.J."/>
            <person name="Hensen N."/>
            <person name="Bonometti L."/>
            <person name="Westerberg I."/>
            <person name="Brannstrom I.O."/>
            <person name="Guillou S."/>
            <person name="Cros-Aarteil S."/>
            <person name="Calhoun S."/>
            <person name="Haridas S."/>
            <person name="Kuo A."/>
            <person name="Pangilinan J."/>
            <person name="Riley R."/>
            <person name="Labutti K."/>
            <person name="Andreopoulos B."/>
            <person name="Lipzen A."/>
            <person name="Chen C."/>
            <person name="Yanf M."/>
            <person name="Daum C."/>
            <person name="Ng V."/>
            <person name="Clum A."/>
            <person name="Steindorff A."/>
            <person name="Ohm R."/>
            <person name="Martin F."/>
            <person name="Silar P."/>
            <person name="Natvig D."/>
            <person name="Lalanne C."/>
            <person name="Gautier V."/>
            <person name="Ament-Velasquez S.L."/>
            <person name="Kruys A."/>
            <person name="Hutchinson M.I."/>
            <person name="Powell A.J."/>
            <person name="Barry K."/>
            <person name="Miller A.N."/>
            <person name="Grigoriev I.V."/>
            <person name="Debuchy R."/>
            <person name="Gladieux P."/>
            <person name="Thoren M.H."/>
            <person name="Johannesson H."/>
        </authorList>
    </citation>
    <scope>NUCLEOTIDE SEQUENCE</scope>
    <source>
        <strain evidence="1">PSN324</strain>
    </source>
</reference>
<protein>
    <recommendedName>
        <fullName evidence="3">F-box domain-containing protein</fullName>
    </recommendedName>
</protein>
<organism evidence="1 2">
    <name type="scientific">Cladorrhinum samala</name>
    <dbReference type="NCBI Taxonomy" id="585594"/>
    <lineage>
        <taxon>Eukaryota</taxon>
        <taxon>Fungi</taxon>
        <taxon>Dikarya</taxon>
        <taxon>Ascomycota</taxon>
        <taxon>Pezizomycotina</taxon>
        <taxon>Sordariomycetes</taxon>
        <taxon>Sordariomycetidae</taxon>
        <taxon>Sordariales</taxon>
        <taxon>Podosporaceae</taxon>
        <taxon>Cladorrhinum</taxon>
    </lineage>
</organism>
<evidence type="ECO:0008006" key="3">
    <source>
        <dbReference type="Google" id="ProtNLM"/>
    </source>
</evidence>
<dbReference type="EMBL" id="MU864943">
    <property type="protein sequence ID" value="KAK4465005.1"/>
    <property type="molecule type" value="Genomic_DNA"/>
</dbReference>
<evidence type="ECO:0000313" key="2">
    <source>
        <dbReference type="Proteomes" id="UP001321749"/>
    </source>
</evidence>
<accession>A0AAV9HXX2</accession>
<proteinExistence type="predicted"/>
<evidence type="ECO:0000313" key="1">
    <source>
        <dbReference type="EMBL" id="KAK4465005.1"/>
    </source>
</evidence>
<dbReference type="InterPro" id="IPR032675">
    <property type="entry name" value="LRR_dom_sf"/>
</dbReference>
<name>A0AAV9HXX2_9PEZI</name>
<sequence length="364" mass="41916">MATFVTLPLELVDAVMELLCPRCSLNSRRSRTLVHSLLALCLTSKFFNRVATRHLYHRPALHRWPMLARTLLARPDLAGHVKQILAPDTIQSFHFRRGLHWDYEIDVPSDVEAYYRAIVREIDDDDALETQTAPEDVLAERMAQDMRSDFIPIVASLCPNLQKLEVEYRDNYRPVLSICKPNTLPKVKKAKVTRKFQNLGCDFEIFQPLVDAAPNMERLVLNCLSGCSEWEGMRLENLTHLDLMESSLRADDLARLLGACPNLEILEYECGGLWASEYDHWNREGESGDPTIAQFTPEEARDVILEYAEKLEFFRFNIIHHANDPDVPHSPWAKDKIDLLKNAMENRGIEFQLIASFTDYAKFK</sequence>
<gene>
    <name evidence="1" type="ORF">QBC42DRAFT_344268</name>
</gene>
<keyword evidence="2" id="KW-1185">Reference proteome</keyword>
<dbReference type="Proteomes" id="UP001321749">
    <property type="component" value="Unassembled WGS sequence"/>
</dbReference>
<dbReference type="AlphaFoldDB" id="A0AAV9HXX2"/>